<evidence type="ECO:0000313" key="1">
    <source>
        <dbReference type="EMBL" id="CAK9268120.1"/>
    </source>
</evidence>
<protein>
    <submittedName>
        <fullName evidence="1">Uncharacterized protein</fullName>
    </submittedName>
</protein>
<sequence>MVKLCMEGDCTKVQSKAIAEFPLEIVKAMEVSRDETDQCDHSHHLKGCQGGLVNELMKTIWSHHKHSWEDGTCERNYDTKRTVLHDGGKWQQP</sequence>
<proteinExistence type="predicted"/>
<accession>A0ABP0WRN0</accession>
<gene>
    <name evidence="1" type="ORF">CSSPJE1EN1_LOCUS13598</name>
</gene>
<dbReference type="EMBL" id="OZ020097">
    <property type="protein sequence ID" value="CAK9268120.1"/>
    <property type="molecule type" value="Genomic_DNA"/>
</dbReference>
<organism evidence="1 2">
    <name type="scientific">Sphagnum jensenii</name>
    <dbReference type="NCBI Taxonomy" id="128206"/>
    <lineage>
        <taxon>Eukaryota</taxon>
        <taxon>Viridiplantae</taxon>
        <taxon>Streptophyta</taxon>
        <taxon>Embryophyta</taxon>
        <taxon>Bryophyta</taxon>
        <taxon>Sphagnophytina</taxon>
        <taxon>Sphagnopsida</taxon>
        <taxon>Sphagnales</taxon>
        <taxon>Sphagnaceae</taxon>
        <taxon>Sphagnum</taxon>
    </lineage>
</organism>
<evidence type="ECO:0000313" key="2">
    <source>
        <dbReference type="Proteomes" id="UP001497444"/>
    </source>
</evidence>
<reference evidence="1 2" key="1">
    <citation type="submission" date="2024-02" db="EMBL/GenBank/DDBJ databases">
        <authorList>
            <consortium name="ELIXIR-Norway"/>
            <consortium name="Elixir Norway"/>
        </authorList>
    </citation>
    <scope>NUCLEOTIDE SEQUENCE [LARGE SCALE GENOMIC DNA]</scope>
</reference>
<name>A0ABP0WRN0_9BRYO</name>
<dbReference type="Proteomes" id="UP001497444">
    <property type="component" value="Chromosome 2"/>
</dbReference>
<keyword evidence="2" id="KW-1185">Reference proteome</keyword>